<feature type="region of interest" description="Disordered" evidence="7">
    <location>
        <begin position="83"/>
        <end position="160"/>
    </location>
</feature>
<feature type="region of interest" description="Disordered" evidence="7">
    <location>
        <begin position="665"/>
        <end position="703"/>
    </location>
</feature>
<reference evidence="11" key="1">
    <citation type="submission" date="2015-02" db="EMBL/GenBank/DDBJ databases">
        <authorList>
            <person name="Gon?alves P."/>
        </authorList>
    </citation>
    <scope>NUCLEOTIDE SEQUENCE [LARGE SCALE GENOMIC DNA]</scope>
</reference>
<keyword evidence="5" id="KW-0539">Nucleus</keyword>
<evidence type="ECO:0000256" key="7">
    <source>
        <dbReference type="SAM" id="MobiDB-lite"/>
    </source>
</evidence>
<dbReference type="SMART" id="SM01180">
    <property type="entry name" value="DWNN"/>
    <property type="match status" value="1"/>
</dbReference>
<organism evidence="10 11">
    <name type="scientific">Sporidiobolus salmonicolor</name>
    <name type="common">Yeast-like fungus</name>
    <name type="synonym">Sporobolomyces salmonicolor</name>
    <dbReference type="NCBI Taxonomy" id="5005"/>
    <lineage>
        <taxon>Eukaryota</taxon>
        <taxon>Fungi</taxon>
        <taxon>Dikarya</taxon>
        <taxon>Basidiomycota</taxon>
        <taxon>Pucciniomycotina</taxon>
        <taxon>Microbotryomycetes</taxon>
        <taxon>Sporidiobolales</taxon>
        <taxon>Sporidiobolaceae</taxon>
        <taxon>Sporobolomyces</taxon>
    </lineage>
</organism>
<feature type="region of interest" description="Disordered" evidence="7">
    <location>
        <begin position="430"/>
        <end position="549"/>
    </location>
</feature>
<dbReference type="InterPro" id="IPR014891">
    <property type="entry name" value="DWNN_domain"/>
</dbReference>
<dbReference type="EMBL" id="CENE01000002">
    <property type="protein sequence ID" value="CEQ39054.1"/>
    <property type="molecule type" value="Genomic_DNA"/>
</dbReference>
<feature type="compositionally biased region" description="Basic and acidic residues" evidence="7">
    <location>
        <begin position="130"/>
        <end position="142"/>
    </location>
</feature>
<evidence type="ECO:0000256" key="2">
    <source>
        <dbReference type="ARBA" id="ARBA00022723"/>
    </source>
</evidence>
<dbReference type="Pfam" id="PF08783">
    <property type="entry name" value="DWNN"/>
    <property type="match status" value="1"/>
</dbReference>
<dbReference type="Gene3D" id="4.10.60.10">
    <property type="entry name" value="Zinc finger, CCHC-type"/>
    <property type="match status" value="1"/>
</dbReference>
<dbReference type="InterPro" id="IPR033489">
    <property type="entry name" value="RBBP6"/>
</dbReference>
<evidence type="ECO:0000256" key="5">
    <source>
        <dbReference type="ARBA" id="ARBA00023242"/>
    </source>
</evidence>
<evidence type="ECO:0000259" key="9">
    <source>
        <dbReference type="PROSITE" id="PS51282"/>
    </source>
</evidence>
<accession>A0A0D6EGF2</accession>
<dbReference type="InterPro" id="IPR001841">
    <property type="entry name" value="Znf_RING"/>
</dbReference>
<dbReference type="AlphaFoldDB" id="A0A0D6EGF2"/>
<evidence type="ECO:0000256" key="4">
    <source>
        <dbReference type="ARBA" id="ARBA00022833"/>
    </source>
</evidence>
<feature type="compositionally biased region" description="Basic and acidic residues" evidence="7">
    <location>
        <begin position="430"/>
        <end position="465"/>
    </location>
</feature>
<dbReference type="GO" id="GO:0061630">
    <property type="term" value="F:ubiquitin protein ligase activity"/>
    <property type="evidence" value="ECO:0007669"/>
    <property type="project" value="InterPro"/>
</dbReference>
<keyword evidence="2" id="KW-0479">Metal-binding</keyword>
<dbReference type="GO" id="GO:0008270">
    <property type="term" value="F:zinc ion binding"/>
    <property type="evidence" value="ECO:0007669"/>
    <property type="project" value="UniProtKB-KW"/>
</dbReference>
<dbReference type="Gene3D" id="3.30.40.10">
    <property type="entry name" value="Zinc/RING finger domain, C3HC4 (zinc finger)"/>
    <property type="match status" value="1"/>
</dbReference>
<evidence type="ECO:0000259" key="8">
    <source>
        <dbReference type="PROSITE" id="PS50089"/>
    </source>
</evidence>
<evidence type="ECO:0000256" key="1">
    <source>
        <dbReference type="ARBA" id="ARBA00004123"/>
    </source>
</evidence>
<proteinExistence type="predicted"/>
<dbReference type="CDD" id="cd16620">
    <property type="entry name" value="vRING-HC-C4C4_RBBP6"/>
    <property type="match status" value="1"/>
</dbReference>
<dbReference type="PANTHER" id="PTHR15439">
    <property type="entry name" value="RETINOBLASTOMA-BINDING PROTEIN 6"/>
    <property type="match status" value="1"/>
</dbReference>
<keyword evidence="4" id="KW-0862">Zinc</keyword>
<dbReference type="InterPro" id="IPR013083">
    <property type="entry name" value="Znf_RING/FYVE/PHD"/>
</dbReference>
<keyword evidence="11" id="KW-1185">Reference proteome</keyword>
<evidence type="ECO:0000313" key="11">
    <source>
        <dbReference type="Proteomes" id="UP000243876"/>
    </source>
</evidence>
<dbReference type="Gene3D" id="3.10.20.90">
    <property type="entry name" value="Phosphatidylinositol 3-kinase Catalytic Subunit, Chain A, domain 1"/>
    <property type="match status" value="1"/>
</dbReference>
<dbReference type="PANTHER" id="PTHR15439:SF0">
    <property type="entry name" value="CELL DIVISION CYCLE AND APOPTOSIS REGULATOR PROTEIN 1-RELATED"/>
    <property type="match status" value="1"/>
</dbReference>
<feature type="domain" description="RING-type" evidence="8">
    <location>
        <begin position="361"/>
        <end position="401"/>
    </location>
</feature>
<evidence type="ECO:0000256" key="3">
    <source>
        <dbReference type="ARBA" id="ARBA00022771"/>
    </source>
</evidence>
<dbReference type="PROSITE" id="PS51282">
    <property type="entry name" value="DWNN"/>
    <property type="match status" value="1"/>
</dbReference>
<dbReference type="GO" id="GO:0006511">
    <property type="term" value="P:ubiquitin-dependent protein catabolic process"/>
    <property type="evidence" value="ECO:0007669"/>
    <property type="project" value="TreeGrafter"/>
</dbReference>
<feature type="compositionally biased region" description="Low complexity" evidence="7">
    <location>
        <begin position="521"/>
        <end position="546"/>
    </location>
</feature>
<gene>
    <name evidence="10" type="primary">SPOSA6832_00536</name>
</gene>
<dbReference type="GO" id="GO:0016567">
    <property type="term" value="P:protein ubiquitination"/>
    <property type="evidence" value="ECO:0007669"/>
    <property type="project" value="InterPro"/>
</dbReference>
<dbReference type="Proteomes" id="UP000243876">
    <property type="component" value="Unassembled WGS sequence"/>
</dbReference>
<feature type="domain" description="DWNN" evidence="9">
    <location>
        <begin position="7"/>
        <end position="80"/>
    </location>
</feature>
<feature type="compositionally biased region" description="Polar residues" evidence="7">
    <location>
        <begin position="199"/>
        <end position="213"/>
    </location>
</feature>
<dbReference type="OrthoDB" id="106784at2759"/>
<evidence type="ECO:0000256" key="6">
    <source>
        <dbReference type="PROSITE-ProRule" id="PRU00175"/>
    </source>
</evidence>
<evidence type="ECO:0000313" key="10">
    <source>
        <dbReference type="EMBL" id="CEQ39054.1"/>
    </source>
</evidence>
<keyword evidence="3 6" id="KW-0863">Zinc-finger</keyword>
<sequence>MSGSSFVFYRFKSQREPSRIAFDGTAISVWDLKKEIIAENKMGRGADFDFAIYNADTEEEYVNDYAMIPRSTSVLARRLPPAKPGRGNAQQYMAGASESGTGGLQAGRGAAPDPRGGVGGTQKGGYNKEMFTKRFDGREDMRPTSGSSSAQVQIPAAAPTDEASAMAAMFAATNTQWQQTQEQMANATPIYRAPLHGQSRPQHNSAGGPSNRPSFRDSTAHKPPPPGYICYRCGQKGAFSPKIPSVIASHPLTLLLHSTGHWIQECPTNGDAAYENRPRIKRTTGIPKSFLTEVAGPGPNTGEEEDETLTGHKSGVMVTAEGGFVVARPDNASWFAHRARTANLSASDIQNLAPTDPDLTCPICSKLLRDATLTPCCSTSFCDECLTNALLDNDMLCPECESRVKSVEKLKPDEGRRERCRKYVEEMVEASKEAAEEEKREREREEARRAKEAEKEREKAEKEGGEAGDAAIKQEQEDGAEDDEKGEAEPAKDEQEELFPAKPAEILNPRKPRNVSPSPAPASAEMAKASSSTSAAADASNRAASATPSLPVGMNAAQQAQALRQQQLRAQQQQHMLAMQQQQMMMQQQGNMMGMMGMPSPQMIQQQMYQLTAMLQNPALPPPMRMNLQAQLQQCQMMLVQMQQRMAMGMGMAGMQQAQGVRPANGGMAPQMMGGGAAAAGQKRQREDEGGEGSPAAKKSEVA</sequence>
<comment type="subcellular location">
    <subcellularLocation>
        <location evidence="1">Nucleus</location>
    </subcellularLocation>
</comment>
<dbReference type="PROSITE" id="PS50089">
    <property type="entry name" value="ZF_RING_2"/>
    <property type="match status" value="1"/>
</dbReference>
<dbReference type="GO" id="GO:0006397">
    <property type="term" value="P:mRNA processing"/>
    <property type="evidence" value="ECO:0007669"/>
    <property type="project" value="InterPro"/>
</dbReference>
<dbReference type="GO" id="GO:0005634">
    <property type="term" value="C:nucleus"/>
    <property type="evidence" value="ECO:0007669"/>
    <property type="project" value="UniProtKB-SubCell"/>
</dbReference>
<protein>
    <submittedName>
        <fullName evidence="10">SPOSA6832_00536-mRNA-1:cds</fullName>
    </submittedName>
</protein>
<feature type="region of interest" description="Disordered" evidence="7">
    <location>
        <begin position="194"/>
        <end position="223"/>
    </location>
</feature>
<feature type="compositionally biased region" description="Acidic residues" evidence="7">
    <location>
        <begin position="477"/>
        <end position="486"/>
    </location>
</feature>
<dbReference type="SUPFAM" id="SSF57850">
    <property type="entry name" value="RING/U-box"/>
    <property type="match status" value="1"/>
</dbReference>
<name>A0A0D6EGF2_SPOSA</name>